<feature type="transmembrane region" description="Helical" evidence="1">
    <location>
        <begin position="84"/>
        <end position="106"/>
    </location>
</feature>
<keyword evidence="1" id="KW-1133">Transmembrane helix</keyword>
<dbReference type="Proteomes" id="UP000463700">
    <property type="component" value="Unassembled WGS sequence"/>
</dbReference>
<evidence type="ECO:0000313" key="3">
    <source>
        <dbReference type="Proteomes" id="UP000463700"/>
    </source>
</evidence>
<organism evidence="2 3">
    <name type="scientific">Paraburkholderia madseniana</name>
    <dbReference type="NCBI Taxonomy" id="2599607"/>
    <lineage>
        <taxon>Bacteria</taxon>
        <taxon>Pseudomonadati</taxon>
        <taxon>Pseudomonadota</taxon>
        <taxon>Betaproteobacteria</taxon>
        <taxon>Burkholderiales</taxon>
        <taxon>Burkholderiaceae</taxon>
        <taxon>Paraburkholderia</taxon>
    </lineage>
</organism>
<evidence type="ECO:0008006" key="4">
    <source>
        <dbReference type="Google" id="ProtNLM"/>
    </source>
</evidence>
<dbReference type="AlphaFoldDB" id="A0A6N6WLZ4"/>
<sequence>MFVRIKYRCIIQIVEVQGSAGPDVFHEFNFLISYMNSLPQTIEPELIVRGSRFAMPALGIIFLIIAGSYIVFAQSNPFMSFGDVFMVFLAPLAALVSMNFTTRAVFYVDQCKVGRTTILYENIAFVNRGRFLLVIRYNRPNEARTSPRRAALSFYEMRRHEQEKCLDILHSRLTEKAVLNSRF</sequence>
<name>A0A6N6WLZ4_9BURK</name>
<dbReference type="EMBL" id="VOSW01000007">
    <property type="protein sequence ID" value="KAE8760998.1"/>
    <property type="molecule type" value="Genomic_DNA"/>
</dbReference>
<dbReference type="OrthoDB" id="9099617at2"/>
<feature type="transmembrane region" description="Helical" evidence="1">
    <location>
        <begin position="53"/>
        <end position="72"/>
    </location>
</feature>
<evidence type="ECO:0000256" key="1">
    <source>
        <dbReference type="SAM" id="Phobius"/>
    </source>
</evidence>
<comment type="caution">
    <text evidence="2">The sequence shown here is derived from an EMBL/GenBank/DDBJ whole genome shotgun (WGS) entry which is preliminary data.</text>
</comment>
<proteinExistence type="predicted"/>
<reference evidence="2 3" key="1">
    <citation type="journal article" date="2020" name="Int. J. Syst. Evol. Microbiol.">
        <title>Paraburkholderia madseniana sp. nov., a phenolic acid-degrading bacterium isolated from acidic forest soil.</title>
        <authorList>
            <person name="Wilhelm R.C."/>
            <person name="Murphy S.J.L."/>
            <person name="Feriancek N.M."/>
            <person name="Karasz D.C."/>
            <person name="DeRito C.M."/>
            <person name="Newman J.D."/>
            <person name="Buckley D.H."/>
        </authorList>
    </citation>
    <scope>NUCLEOTIDE SEQUENCE [LARGE SCALE GENOMIC DNA]</scope>
    <source>
        <strain evidence="2 3">RP11</strain>
    </source>
</reference>
<gene>
    <name evidence="2" type="ORF">FSO04_05990</name>
</gene>
<evidence type="ECO:0000313" key="2">
    <source>
        <dbReference type="EMBL" id="KAE8760998.1"/>
    </source>
</evidence>
<protein>
    <recommendedName>
        <fullName evidence="4">DUF304 domain-containing protein</fullName>
    </recommendedName>
</protein>
<accession>A0A6N6WLZ4</accession>
<keyword evidence="1" id="KW-0812">Transmembrane</keyword>
<dbReference type="RefSeq" id="WP_154558799.1">
    <property type="nucleotide sequence ID" value="NZ_VOSW01000007.1"/>
</dbReference>
<keyword evidence="1" id="KW-0472">Membrane</keyword>